<dbReference type="InterPro" id="IPR001841">
    <property type="entry name" value="Znf_RING"/>
</dbReference>
<dbReference type="GO" id="GO:0031090">
    <property type="term" value="C:organelle membrane"/>
    <property type="evidence" value="ECO:0007669"/>
    <property type="project" value="UniProtKB-ARBA"/>
</dbReference>
<dbReference type="InterPro" id="IPR051628">
    <property type="entry name" value="LUBAC_E3_Ligases"/>
</dbReference>
<comment type="pathway">
    <text evidence="3">Protein modification; protein ubiquitination.</text>
</comment>
<dbReference type="InterPro" id="IPR013083">
    <property type="entry name" value="Znf_RING/FYVE/PHD"/>
</dbReference>
<dbReference type="OrthoDB" id="28773at2759"/>
<gene>
    <name evidence="18" type="ORF">ACA1_077270</name>
</gene>
<dbReference type="AlphaFoldDB" id="L8GM90"/>
<dbReference type="VEuPathDB" id="AmoebaDB:ACA1_077270"/>
<dbReference type="Proteomes" id="UP000011083">
    <property type="component" value="Unassembled WGS sequence"/>
</dbReference>
<keyword evidence="10" id="KW-0833">Ubl conjugation pathway</keyword>
<evidence type="ECO:0000313" key="18">
    <source>
        <dbReference type="EMBL" id="ELR13873.1"/>
    </source>
</evidence>
<dbReference type="RefSeq" id="XP_004335886.1">
    <property type="nucleotide sequence ID" value="XM_004335838.1"/>
</dbReference>
<dbReference type="CDD" id="cd20335">
    <property type="entry name" value="BRcat_RBR"/>
    <property type="match status" value="1"/>
</dbReference>
<sequence length="614" mass="70843">MAATTSSSFGDELAGWSMDNTVGWLLDLPGLQHREALMIHLVQNDFDGTKLVQLFRTWQWDWERVRVAGGGEGGVRLGVKGRPRDLVFNEADSKQLYYETIRLCGLDPGIVAERELDEAKKRKRMEEDDEKANQTGTGEEQTKKQQRDKSGKERTIIVVDDDDDGDGVEKGKGGRNDSSVMDLTQDDGAVDEKERDREAHKQQQGTKDADGDGGSGEKSLRDVLVEMELAERRKREEEEQRTLEAIRRMEEEELAQGNGAADEKERDRKQQQGEKGEDGNGEGQEKSLRDILMEMELAERRKREEEEQSTLEVIRMMEEEERLAAEQRRLQREKEDEERAKDFARRMLEEERTRALEERKKQDDDTKKMIEDMLRLEAEEERKRKLEEEETSAQIAKELQAKEEELKEAHCEICMDDFDPMDKFIMGECGHYFCRDCALEYFKTSLNEFPIKCPHCGEAVSDDALELVLPADLFKKYEKFRFERALQSDKDFCRCLTPDCENGVIIARDAGLPDKAWQWKCDVCTKKYCLKCNDDTHDSTCEAYQQWKKENGMADDKFQELVDTGVLKLCPHCNIRTQKTEGCNFMTCQLCKKPWCWQCGLTHAACPGGHNSHK</sequence>
<comment type="catalytic activity">
    <reaction evidence="1">
        <text>[E2 ubiquitin-conjugating enzyme]-S-ubiquitinyl-L-cysteine + [acceptor protein]-L-lysine = [E2 ubiquitin-conjugating enzyme]-L-cysteine + [acceptor protein]-N(6)-ubiquitinyl-L-lysine.</text>
        <dbReference type="EC" id="2.3.2.31"/>
    </reaction>
</comment>
<accession>L8GM90</accession>
<dbReference type="Gene3D" id="3.30.40.10">
    <property type="entry name" value="Zinc/RING finger domain, C3HC4 (zinc finger)"/>
    <property type="match status" value="1"/>
</dbReference>
<dbReference type="SMART" id="SM00647">
    <property type="entry name" value="IBR"/>
    <property type="match status" value="2"/>
</dbReference>
<protein>
    <recommendedName>
        <fullName evidence="4">RBR-type E3 ubiquitin transferase</fullName>
        <ecNumber evidence="4">2.3.2.31</ecNumber>
    </recommendedName>
</protein>
<evidence type="ECO:0000256" key="12">
    <source>
        <dbReference type="ARBA" id="ARBA00022989"/>
    </source>
</evidence>
<evidence type="ECO:0000256" key="10">
    <source>
        <dbReference type="ARBA" id="ARBA00022786"/>
    </source>
</evidence>
<dbReference type="PROSITE" id="PS51873">
    <property type="entry name" value="TRIAD"/>
    <property type="match status" value="1"/>
</dbReference>
<dbReference type="GO" id="GO:0061630">
    <property type="term" value="F:ubiquitin protein ligase activity"/>
    <property type="evidence" value="ECO:0007669"/>
    <property type="project" value="UniProtKB-EC"/>
</dbReference>
<dbReference type="GO" id="GO:0005737">
    <property type="term" value="C:cytoplasm"/>
    <property type="evidence" value="ECO:0007669"/>
    <property type="project" value="UniProtKB-ARBA"/>
</dbReference>
<evidence type="ECO:0000256" key="3">
    <source>
        <dbReference type="ARBA" id="ARBA00004906"/>
    </source>
</evidence>
<evidence type="ECO:0000256" key="13">
    <source>
        <dbReference type="ARBA" id="ARBA00023136"/>
    </source>
</evidence>
<feature type="compositionally biased region" description="Basic and acidic residues" evidence="15">
    <location>
        <begin position="140"/>
        <end position="155"/>
    </location>
</feature>
<dbReference type="FunFam" id="3.30.40.10:FF:000051">
    <property type="entry name" value="RBR-type E3 ubiquitin transferase"/>
    <property type="match status" value="1"/>
</dbReference>
<dbReference type="PROSITE" id="PS00518">
    <property type="entry name" value="ZF_RING_1"/>
    <property type="match status" value="1"/>
</dbReference>
<evidence type="ECO:0000256" key="6">
    <source>
        <dbReference type="ARBA" id="ARBA00022692"/>
    </source>
</evidence>
<keyword evidence="12" id="KW-1133">Transmembrane helix</keyword>
<evidence type="ECO:0000256" key="4">
    <source>
        <dbReference type="ARBA" id="ARBA00012251"/>
    </source>
</evidence>
<dbReference type="InterPro" id="IPR017907">
    <property type="entry name" value="Znf_RING_CS"/>
</dbReference>
<evidence type="ECO:0000256" key="1">
    <source>
        <dbReference type="ARBA" id="ARBA00001798"/>
    </source>
</evidence>
<dbReference type="EC" id="2.3.2.31" evidence="4"/>
<feature type="region of interest" description="Disordered" evidence="15">
    <location>
        <begin position="120"/>
        <end position="291"/>
    </location>
</feature>
<dbReference type="GO" id="GO:0008270">
    <property type="term" value="F:zinc ion binding"/>
    <property type="evidence" value="ECO:0007669"/>
    <property type="project" value="UniProtKB-KW"/>
</dbReference>
<keyword evidence="5" id="KW-0808">Transferase</keyword>
<dbReference type="CDD" id="cd20336">
    <property type="entry name" value="Rcat_RBR"/>
    <property type="match status" value="1"/>
</dbReference>
<dbReference type="PROSITE" id="PS50089">
    <property type="entry name" value="ZF_RING_2"/>
    <property type="match status" value="1"/>
</dbReference>
<dbReference type="Pfam" id="PF14634">
    <property type="entry name" value="zf-RING_5"/>
    <property type="match status" value="1"/>
</dbReference>
<evidence type="ECO:0000313" key="19">
    <source>
        <dbReference type="Proteomes" id="UP000011083"/>
    </source>
</evidence>
<dbReference type="SMART" id="SM00184">
    <property type="entry name" value="RING"/>
    <property type="match status" value="1"/>
</dbReference>
<feature type="domain" description="RING-type" evidence="16">
    <location>
        <begin position="411"/>
        <end position="456"/>
    </location>
</feature>
<keyword evidence="13" id="KW-0472">Membrane</keyword>
<dbReference type="EMBL" id="KB008074">
    <property type="protein sequence ID" value="ELR13873.1"/>
    <property type="molecule type" value="Genomic_DNA"/>
</dbReference>
<dbReference type="InterPro" id="IPR002867">
    <property type="entry name" value="IBR_dom"/>
</dbReference>
<dbReference type="GeneID" id="14914371"/>
<keyword evidence="19" id="KW-1185">Reference proteome</keyword>
<dbReference type="SUPFAM" id="SSF57850">
    <property type="entry name" value="RING/U-box"/>
    <property type="match status" value="2"/>
</dbReference>
<dbReference type="GO" id="GO:0097039">
    <property type="term" value="P:protein linear polyubiquitination"/>
    <property type="evidence" value="ECO:0007669"/>
    <property type="project" value="TreeGrafter"/>
</dbReference>
<dbReference type="KEGG" id="acan:ACA1_077270"/>
<dbReference type="InterPro" id="IPR044066">
    <property type="entry name" value="TRIAD_supradom"/>
</dbReference>
<proteinExistence type="predicted"/>
<keyword evidence="8" id="KW-0677">Repeat</keyword>
<name>L8GM90_ACACF</name>
<comment type="subcellular location">
    <subcellularLocation>
        <location evidence="2">Membrane</location>
        <topology evidence="2">Single-pass membrane protein</topology>
    </subcellularLocation>
</comment>
<evidence type="ECO:0000259" key="16">
    <source>
        <dbReference type="PROSITE" id="PS50089"/>
    </source>
</evidence>
<feature type="compositionally biased region" description="Basic and acidic residues" evidence="15">
    <location>
        <begin position="261"/>
        <end position="291"/>
    </location>
</feature>
<dbReference type="GO" id="GO:0043161">
    <property type="term" value="P:proteasome-mediated ubiquitin-dependent protein catabolic process"/>
    <property type="evidence" value="ECO:0007669"/>
    <property type="project" value="TreeGrafter"/>
</dbReference>
<feature type="domain" description="RING-type" evidence="17">
    <location>
        <begin position="407"/>
        <end position="614"/>
    </location>
</feature>
<keyword evidence="11" id="KW-0862">Zinc</keyword>
<dbReference type="GO" id="GO:0000151">
    <property type="term" value="C:ubiquitin ligase complex"/>
    <property type="evidence" value="ECO:0007669"/>
    <property type="project" value="TreeGrafter"/>
</dbReference>
<keyword evidence="9 14" id="KW-0863">Zinc-finger</keyword>
<dbReference type="PANTHER" id="PTHR22770:SF13">
    <property type="entry name" value="RING-TYPE DOMAIN-CONTAINING PROTEIN"/>
    <property type="match status" value="1"/>
</dbReference>
<dbReference type="PANTHER" id="PTHR22770">
    <property type="entry name" value="UBIQUITIN CONJUGATING ENZYME 7 INTERACTING PROTEIN-RELATED"/>
    <property type="match status" value="1"/>
</dbReference>
<feature type="compositionally biased region" description="Basic and acidic residues" evidence="15">
    <location>
        <begin position="190"/>
        <end position="201"/>
    </location>
</feature>
<evidence type="ECO:0000256" key="8">
    <source>
        <dbReference type="ARBA" id="ARBA00022737"/>
    </source>
</evidence>
<dbReference type="STRING" id="1257118.L8GM90"/>
<dbReference type="Pfam" id="PF01485">
    <property type="entry name" value="IBR"/>
    <property type="match status" value="1"/>
</dbReference>
<dbReference type="GO" id="GO:0043130">
    <property type="term" value="F:ubiquitin binding"/>
    <property type="evidence" value="ECO:0007669"/>
    <property type="project" value="TreeGrafter"/>
</dbReference>
<reference evidence="18 19" key="1">
    <citation type="journal article" date="2013" name="Genome Biol.">
        <title>Genome of Acanthamoeba castellanii highlights extensive lateral gene transfer and early evolution of tyrosine kinase signaling.</title>
        <authorList>
            <person name="Clarke M."/>
            <person name="Lohan A.J."/>
            <person name="Liu B."/>
            <person name="Lagkouvardos I."/>
            <person name="Roy S."/>
            <person name="Zafar N."/>
            <person name="Bertelli C."/>
            <person name="Schilde C."/>
            <person name="Kianianmomeni A."/>
            <person name="Burglin T.R."/>
            <person name="Frech C."/>
            <person name="Turcotte B."/>
            <person name="Kopec K.O."/>
            <person name="Synnott J.M."/>
            <person name="Choo C."/>
            <person name="Paponov I."/>
            <person name="Finkler A."/>
            <person name="Soon Heng Tan C."/>
            <person name="Hutchins A.P."/>
            <person name="Weinmeier T."/>
            <person name="Rattei T."/>
            <person name="Chu J.S."/>
            <person name="Gimenez G."/>
            <person name="Irimia M."/>
            <person name="Rigden D.J."/>
            <person name="Fitzpatrick D.A."/>
            <person name="Lorenzo-Morales J."/>
            <person name="Bateman A."/>
            <person name="Chiu C.H."/>
            <person name="Tang P."/>
            <person name="Hegemann P."/>
            <person name="Fromm H."/>
            <person name="Raoult D."/>
            <person name="Greub G."/>
            <person name="Miranda-Saavedra D."/>
            <person name="Chen N."/>
            <person name="Nash P."/>
            <person name="Ginger M.L."/>
            <person name="Horn M."/>
            <person name="Schaap P."/>
            <person name="Caler L."/>
            <person name="Loftus B."/>
        </authorList>
    </citation>
    <scope>NUCLEOTIDE SEQUENCE [LARGE SCALE GENOMIC DNA]</scope>
    <source>
        <strain evidence="18 19">Neff</strain>
    </source>
</reference>
<evidence type="ECO:0000256" key="14">
    <source>
        <dbReference type="PROSITE-ProRule" id="PRU00175"/>
    </source>
</evidence>
<organism evidence="18 19">
    <name type="scientific">Acanthamoeba castellanii (strain ATCC 30010 / Neff)</name>
    <dbReference type="NCBI Taxonomy" id="1257118"/>
    <lineage>
        <taxon>Eukaryota</taxon>
        <taxon>Amoebozoa</taxon>
        <taxon>Discosea</taxon>
        <taxon>Longamoebia</taxon>
        <taxon>Centramoebida</taxon>
        <taxon>Acanthamoebidae</taxon>
        <taxon>Acanthamoeba</taxon>
    </lineage>
</organism>
<keyword evidence="6" id="KW-0812">Transmembrane</keyword>
<evidence type="ECO:0000259" key="17">
    <source>
        <dbReference type="PROSITE" id="PS51873"/>
    </source>
</evidence>
<evidence type="ECO:0000256" key="11">
    <source>
        <dbReference type="ARBA" id="ARBA00022833"/>
    </source>
</evidence>
<evidence type="ECO:0000256" key="15">
    <source>
        <dbReference type="SAM" id="MobiDB-lite"/>
    </source>
</evidence>
<keyword evidence="7" id="KW-0479">Metal-binding</keyword>
<evidence type="ECO:0000256" key="7">
    <source>
        <dbReference type="ARBA" id="ARBA00022723"/>
    </source>
</evidence>
<evidence type="ECO:0000256" key="9">
    <source>
        <dbReference type="ARBA" id="ARBA00022771"/>
    </source>
</evidence>
<dbReference type="Gene3D" id="1.20.120.1750">
    <property type="match status" value="1"/>
</dbReference>
<evidence type="ECO:0000256" key="2">
    <source>
        <dbReference type="ARBA" id="ARBA00004167"/>
    </source>
</evidence>
<dbReference type="Pfam" id="PF22191">
    <property type="entry name" value="IBR_1"/>
    <property type="match status" value="1"/>
</dbReference>
<feature type="compositionally biased region" description="Basic and acidic residues" evidence="15">
    <location>
        <begin position="218"/>
        <end position="250"/>
    </location>
</feature>
<evidence type="ECO:0000256" key="5">
    <source>
        <dbReference type="ARBA" id="ARBA00022679"/>
    </source>
</evidence>